<dbReference type="Pfam" id="PF08418">
    <property type="entry name" value="Pol_alpha_B_N"/>
    <property type="match status" value="1"/>
</dbReference>
<dbReference type="OrthoDB" id="336885at2759"/>
<evidence type="ECO:0000259" key="9">
    <source>
        <dbReference type="Pfam" id="PF22062"/>
    </source>
</evidence>
<dbReference type="InterPro" id="IPR043034">
    <property type="entry name" value="DNA_pol_alpha_B_N_sf"/>
</dbReference>
<dbReference type="WBParaSite" id="HCON_00080260-00001">
    <property type="protein sequence ID" value="HCON_00080260-00001"/>
    <property type="gene ID" value="HCON_00080260"/>
</dbReference>
<sequence>MVYIDYETVSEALSDFGYSMHESNELLAKIDSLATEFNLEADDFVDELLASVVNLKKTEVDLTVLEHMETELMKKLKKNLDGFVPGSSLKSKRNALGECSVNQLTFNVSCVEAEDLSSEDFGSIRLKGSYQAFAPVSNSPSNAKYQTRADRFVVTQQHQGQRFVKSSASGGSATIETLSATPSDKYAVDKTSNVIDAKCERMARFAALCCEANPEISEWSTPIAGSTDSLFVYGEIVRNAPGDVPLSDQSASLLMNDEAGTVMKLDLSRLPEVTIYPGQLVSFLGSFEGGDRFITSRQFFPAPLPLAPLKKTLVDENFRMWCASGPFTTTDNCSYEPLCDLLDMVAKEQPHVLILMGPLVESKNVFMQRPEFPETYESVMNQLMRNIAKSLEGCRTEVIVQPAPFRDACCQPIFPTPPFLFSSDVCKKMGKRLHCVSDPCIARLNGIEVAFTSSEVIMHLSKTEWHSSPEQENRDRITRLNSHILEQRSLYPLVPPAIPSSLEELMKICNLRAAPHVIINSSVLAASIKNINNTVFVNPGITSRGGSGTFLRSEFSTSLAQNASDLSDCSMFEIVKL</sequence>
<feature type="domain" description="DNA polymerase alpha subunit B N-terminal" evidence="8">
    <location>
        <begin position="7"/>
        <end position="75"/>
    </location>
</feature>
<dbReference type="GO" id="GO:0006270">
    <property type="term" value="P:DNA replication initiation"/>
    <property type="evidence" value="ECO:0007669"/>
    <property type="project" value="TreeGrafter"/>
</dbReference>
<dbReference type="InterPro" id="IPR054300">
    <property type="entry name" value="OB_DPOA2"/>
</dbReference>
<dbReference type="InterPro" id="IPR013627">
    <property type="entry name" value="Pol_alpha_B_N"/>
</dbReference>
<dbReference type="Pfam" id="PF04042">
    <property type="entry name" value="DNA_pol_E_B"/>
    <property type="match status" value="1"/>
</dbReference>
<evidence type="ECO:0000256" key="2">
    <source>
        <dbReference type="ARBA" id="ARBA00007299"/>
    </source>
</evidence>
<dbReference type="InterPro" id="IPR016722">
    <property type="entry name" value="DNA_pol_alpha_bsu"/>
</dbReference>
<keyword evidence="4 6" id="KW-0235">DNA replication</keyword>
<comment type="similarity">
    <text evidence="2 6">Belongs to the DNA polymerase alpha subunit B family.</text>
</comment>
<feature type="domain" description="DNA polymerase alpha/delta/epsilon subunit B" evidence="7">
    <location>
        <begin position="321"/>
        <end position="522"/>
    </location>
</feature>
<dbReference type="OMA" id="QLADFMY"/>
<dbReference type="Pfam" id="PF22062">
    <property type="entry name" value="OB_DPOA2"/>
    <property type="match status" value="1"/>
</dbReference>
<evidence type="ECO:0000313" key="11">
    <source>
        <dbReference type="WBParaSite" id="HCON_00080260-00001"/>
    </source>
</evidence>
<keyword evidence="5 6" id="KW-0539">Nucleus</keyword>
<evidence type="ECO:0000256" key="3">
    <source>
        <dbReference type="ARBA" id="ARBA00018596"/>
    </source>
</evidence>
<dbReference type="PANTHER" id="PTHR23061">
    <property type="entry name" value="DNA POLYMERASE 2 ALPHA 70 KDA SUBUNIT"/>
    <property type="match status" value="1"/>
</dbReference>
<dbReference type="InterPro" id="IPR007185">
    <property type="entry name" value="DNA_pol_a/d/e_bsu"/>
</dbReference>
<comment type="subcellular location">
    <subcellularLocation>
        <location evidence="1 6">Nucleus</location>
    </subcellularLocation>
</comment>
<evidence type="ECO:0000313" key="10">
    <source>
        <dbReference type="Proteomes" id="UP000025227"/>
    </source>
</evidence>
<dbReference type="PIRSF" id="PIRSF018300">
    <property type="entry name" value="DNA_pol_alph_2"/>
    <property type="match status" value="1"/>
</dbReference>
<evidence type="ECO:0000259" key="7">
    <source>
        <dbReference type="Pfam" id="PF04042"/>
    </source>
</evidence>
<accession>A0A7I5E958</accession>
<dbReference type="GO" id="GO:0003677">
    <property type="term" value="F:DNA binding"/>
    <property type="evidence" value="ECO:0007669"/>
    <property type="project" value="InterPro"/>
</dbReference>
<dbReference type="Gene3D" id="3.60.21.60">
    <property type="match status" value="2"/>
</dbReference>
<dbReference type="AlphaFoldDB" id="A0A7I5E958"/>
<feature type="domain" description="DNA polymerase alpha subunit B OB" evidence="9">
    <location>
        <begin position="194"/>
        <end position="296"/>
    </location>
</feature>
<proteinExistence type="inferred from homology"/>
<evidence type="ECO:0000259" key="8">
    <source>
        <dbReference type="Pfam" id="PF08418"/>
    </source>
</evidence>
<keyword evidence="10" id="KW-1185">Reference proteome</keyword>
<evidence type="ECO:0000256" key="1">
    <source>
        <dbReference type="ARBA" id="ARBA00004123"/>
    </source>
</evidence>
<dbReference type="PANTHER" id="PTHR23061:SF12">
    <property type="entry name" value="DNA POLYMERASE ALPHA SUBUNIT B"/>
    <property type="match status" value="1"/>
</dbReference>
<evidence type="ECO:0000256" key="6">
    <source>
        <dbReference type="PIRNR" id="PIRNR018300"/>
    </source>
</evidence>
<dbReference type="Proteomes" id="UP000025227">
    <property type="component" value="Unplaced"/>
</dbReference>
<evidence type="ECO:0000256" key="4">
    <source>
        <dbReference type="ARBA" id="ARBA00022705"/>
    </source>
</evidence>
<organism evidence="10 11">
    <name type="scientific">Haemonchus contortus</name>
    <name type="common">Barber pole worm</name>
    <dbReference type="NCBI Taxonomy" id="6289"/>
    <lineage>
        <taxon>Eukaryota</taxon>
        <taxon>Metazoa</taxon>
        <taxon>Ecdysozoa</taxon>
        <taxon>Nematoda</taxon>
        <taxon>Chromadorea</taxon>
        <taxon>Rhabditida</taxon>
        <taxon>Rhabditina</taxon>
        <taxon>Rhabditomorpha</taxon>
        <taxon>Strongyloidea</taxon>
        <taxon>Trichostrongylidae</taxon>
        <taxon>Haemonchus</taxon>
    </lineage>
</organism>
<comment type="function">
    <text evidence="6">Accessory subunit of the DNA polymerase alpha complex (also known as the alpha DNA polymerase-primase complex) which plays an essential role in the initiation of DNA synthesis.</text>
</comment>
<name>A0A7I5E958_HAECO</name>
<dbReference type="Gene3D" id="1.10.8.530">
    <property type="entry name" value="DNA polymerase alpha-primase, subunit B, N-terminal domain"/>
    <property type="match status" value="1"/>
</dbReference>
<evidence type="ECO:0000256" key="5">
    <source>
        <dbReference type="ARBA" id="ARBA00023242"/>
    </source>
</evidence>
<protein>
    <recommendedName>
        <fullName evidence="3 6">DNA polymerase alpha subunit B</fullName>
    </recommendedName>
</protein>
<reference evidence="11" key="1">
    <citation type="submission" date="2020-12" db="UniProtKB">
        <authorList>
            <consortium name="WormBaseParasite"/>
        </authorList>
    </citation>
    <scope>IDENTIFICATION</scope>
    <source>
        <strain evidence="11">MHco3</strain>
    </source>
</reference>
<dbReference type="GO" id="GO:0005658">
    <property type="term" value="C:alpha DNA polymerase:primase complex"/>
    <property type="evidence" value="ECO:0007669"/>
    <property type="project" value="TreeGrafter"/>
</dbReference>